<dbReference type="SMART" id="SM00922">
    <property type="entry name" value="MR_MLE"/>
    <property type="match status" value="1"/>
</dbReference>
<dbReference type="Gene3D" id="3.30.390.10">
    <property type="entry name" value="Enolase-like, N-terminal domain"/>
    <property type="match status" value="1"/>
</dbReference>
<evidence type="ECO:0000313" key="8">
    <source>
        <dbReference type="Proteomes" id="UP001519294"/>
    </source>
</evidence>
<keyword evidence="2 5" id="KW-0479">Metal-binding</keyword>
<dbReference type="Pfam" id="PF02746">
    <property type="entry name" value="MR_MLE_N"/>
    <property type="match status" value="1"/>
</dbReference>
<evidence type="ECO:0000259" key="6">
    <source>
        <dbReference type="SMART" id="SM00922"/>
    </source>
</evidence>
<comment type="cofactor">
    <cofactor evidence="5">
        <name>Mg(2+)</name>
        <dbReference type="ChEBI" id="CHEBI:18420"/>
    </cofactor>
    <text evidence="5">Binds 1 Mg(2+) ion per subunit.</text>
</comment>
<dbReference type="InterPro" id="IPR029065">
    <property type="entry name" value="Enolase_C-like"/>
</dbReference>
<protein>
    <recommendedName>
        <fullName evidence="5">Dipeptide epimerase</fullName>
        <ecNumber evidence="5">5.1.1.-</ecNumber>
    </recommendedName>
</protein>
<dbReference type="CDD" id="cd03319">
    <property type="entry name" value="L-Ala-DL-Glu_epimerase"/>
    <property type="match status" value="1"/>
</dbReference>
<keyword evidence="8" id="KW-1185">Reference proteome</keyword>
<dbReference type="SFLD" id="SFLDS00001">
    <property type="entry name" value="Enolase"/>
    <property type="match status" value="1"/>
</dbReference>
<comment type="similarity">
    <text evidence="1 5">Belongs to the mandelate racemase/muconate lactonizing enzyme family.</text>
</comment>
<proteinExistence type="inferred from homology"/>
<dbReference type="InterPro" id="IPR034603">
    <property type="entry name" value="Dipeptide_epimerase"/>
</dbReference>
<sequence>MITDITIETTKHELKEPFITAVRSVSEIETLTVHIETDEQIRGVGAASPTLKITGDSFESIQGAILGPIKAAIIGKPLQSIELLLTLVRDSCVGNTSAKAAVDIALYDLFSKKYDISLYQYLGGYRNKITTDMTLSIGKEADMARKATSLVNDGFQTLKVKIGGTFEDDLLRMRMLRQTVGEDITLRIDANQNWDVKTAVRFIKALEREQLNIELIEQPVQAADFEGLAYVTQHVETPIMADESLFSVKDALRLIQMQACDLFNIKLMKTGGIREALAIADIAETAGIPCMVGSMMESPISVSAAIHLACAHRNILYADMDAPLWLKNIDQILAASGIRYSGQHINCLDKPGLGF</sequence>
<evidence type="ECO:0000256" key="1">
    <source>
        <dbReference type="ARBA" id="ARBA00008031"/>
    </source>
</evidence>
<dbReference type="PANTHER" id="PTHR48073">
    <property type="entry name" value="O-SUCCINYLBENZOATE SYNTHASE-RELATED"/>
    <property type="match status" value="1"/>
</dbReference>
<keyword evidence="3 5" id="KW-0460">Magnesium</keyword>
<name>A0ABS4S9C6_9BACI</name>
<dbReference type="EMBL" id="JAGIKX010000020">
    <property type="protein sequence ID" value="MBP2258113.1"/>
    <property type="molecule type" value="Genomic_DNA"/>
</dbReference>
<dbReference type="SFLD" id="SFLDF00009">
    <property type="entry name" value="o-succinylbenzoate_synthase"/>
    <property type="match status" value="1"/>
</dbReference>
<dbReference type="InterPro" id="IPR013342">
    <property type="entry name" value="Mandelate_racemase_C"/>
</dbReference>
<dbReference type="InterPro" id="IPR013341">
    <property type="entry name" value="Mandelate_racemase_N_dom"/>
</dbReference>
<dbReference type="Proteomes" id="UP001519294">
    <property type="component" value="Unassembled WGS sequence"/>
</dbReference>
<evidence type="ECO:0000256" key="4">
    <source>
        <dbReference type="ARBA" id="ARBA00023235"/>
    </source>
</evidence>
<accession>A0ABS4S9C6</accession>
<evidence type="ECO:0000256" key="2">
    <source>
        <dbReference type="ARBA" id="ARBA00022723"/>
    </source>
</evidence>
<dbReference type="RefSeq" id="WP_226371293.1">
    <property type="nucleotide sequence ID" value="NZ_JAGIKX010000020.1"/>
</dbReference>
<dbReference type="Gene3D" id="3.20.20.120">
    <property type="entry name" value="Enolase-like C-terminal domain"/>
    <property type="match status" value="1"/>
</dbReference>
<dbReference type="SUPFAM" id="SSF54826">
    <property type="entry name" value="Enolase N-terminal domain-like"/>
    <property type="match status" value="1"/>
</dbReference>
<evidence type="ECO:0000256" key="3">
    <source>
        <dbReference type="ARBA" id="ARBA00022842"/>
    </source>
</evidence>
<dbReference type="EC" id="5.1.1.-" evidence="5"/>
<comment type="caution">
    <text evidence="7">The sequence shown here is derived from an EMBL/GenBank/DDBJ whole genome shotgun (WGS) entry which is preliminary data.</text>
</comment>
<dbReference type="InterPro" id="IPR036849">
    <property type="entry name" value="Enolase-like_C_sf"/>
</dbReference>
<feature type="domain" description="Mandelate racemase/muconate lactonizing enzyme C-terminal" evidence="6">
    <location>
        <begin position="140"/>
        <end position="238"/>
    </location>
</feature>
<evidence type="ECO:0000313" key="7">
    <source>
        <dbReference type="EMBL" id="MBP2258113.1"/>
    </source>
</evidence>
<organism evidence="7 8">
    <name type="scientific">Virgibacillus alimentarius</name>
    <dbReference type="NCBI Taxonomy" id="698769"/>
    <lineage>
        <taxon>Bacteria</taxon>
        <taxon>Bacillati</taxon>
        <taxon>Bacillota</taxon>
        <taxon>Bacilli</taxon>
        <taxon>Bacillales</taxon>
        <taxon>Bacillaceae</taxon>
        <taxon>Virgibacillus</taxon>
    </lineage>
</organism>
<reference evidence="7 8" key="1">
    <citation type="submission" date="2021-03" db="EMBL/GenBank/DDBJ databases">
        <title>Genomic Encyclopedia of Type Strains, Phase IV (KMG-IV): sequencing the most valuable type-strain genomes for metagenomic binning, comparative biology and taxonomic classification.</title>
        <authorList>
            <person name="Goeker M."/>
        </authorList>
    </citation>
    <scope>NUCLEOTIDE SEQUENCE [LARGE SCALE GENOMIC DNA]</scope>
    <source>
        <strain evidence="7 8">DSM 25790</strain>
    </source>
</reference>
<dbReference type="InterPro" id="IPR029017">
    <property type="entry name" value="Enolase-like_N"/>
</dbReference>
<dbReference type="SFLD" id="SFLDG00180">
    <property type="entry name" value="muconate_cycloisomerase"/>
    <property type="match status" value="1"/>
</dbReference>
<dbReference type="SUPFAM" id="SSF51604">
    <property type="entry name" value="Enolase C-terminal domain-like"/>
    <property type="match status" value="1"/>
</dbReference>
<dbReference type="PANTHER" id="PTHR48073:SF2">
    <property type="entry name" value="O-SUCCINYLBENZOATE SYNTHASE"/>
    <property type="match status" value="1"/>
</dbReference>
<gene>
    <name evidence="7" type="ORF">J2Z81_002084</name>
</gene>
<keyword evidence="4 5" id="KW-0413">Isomerase</keyword>
<evidence type="ECO:0000256" key="5">
    <source>
        <dbReference type="RuleBase" id="RU366006"/>
    </source>
</evidence>
<dbReference type="Pfam" id="PF13378">
    <property type="entry name" value="MR_MLE_C"/>
    <property type="match status" value="1"/>
</dbReference>